<comment type="similarity">
    <text evidence="4 16">In the N-terminal section; belongs to the glutamate 5-kinase family.</text>
</comment>
<comment type="function">
    <text evidence="16">P5CS plays a key role in proline biosynthesis, leading to osmoregulation in plants.</text>
</comment>
<comment type="pathway">
    <text evidence="1 16">Amino-acid biosynthesis; L-proline biosynthesis; L-glutamate 5-semialdehyde from L-glutamate: step 2/2.</text>
</comment>
<name>A0A7S3FDV9_9VIRI</name>
<dbReference type="PROSITE" id="PS00902">
    <property type="entry name" value="GLUTAMATE_5_KINASE"/>
    <property type="match status" value="1"/>
</dbReference>
<dbReference type="InterPro" id="IPR001048">
    <property type="entry name" value="Asp/Glu/Uridylate_kinase"/>
</dbReference>
<feature type="domain" description="Aldehyde dehydrogenase" evidence="17">
    <location>
        <begin position="329"/>
        <end position="606"/>
    </location>
</feature>
<evidence type="ECO:0000256" key="7">
    <source>
        <dbReference type="ARBA" id="ARBA00022679"/>
    </source>
</evidence>
<evidence type="ECO:0000256" key="6">
    <source>
        <dbReference type="ARBA" id="ARBA00022650"/>
    </source>
</evidence>
<evidence type="ECO:0000256" key="5">
    <source>
        <dbReference type="ARBA" id="ARBA00022605"/>
    </source>
</evidence>
<evidence type="ECO:0000259" key="17">
    <source>
        <dbReference type="Pfam" id="PF00171"/>
    </source>
</evidence>
<keyword evidence="6 16" id="KW-0641">Proline biosynthesis</keyword>
<dbReference type="NCBIfam" id="TIGR01092">
    <property type="entry name" value="P5CS"/>
    <property type="match status" value="1"/>
</dbReference>
<dbReference type="SUPFAM" id="SSF53720">
    <property type="entry name" value="ALDH-like"/>
    <property type="match status" value="1"/>
</dbReference>
<evidence type="ECO:0000256" key="8">
    <source>
        <dbReference type="ARBA" id="ARBA00022741"/>
    </source>
</evidence>
<dbReference type="InterPro" id="IPR016161">
    <property type="entry name" value="Ald_DH/histidinol_DH"/>
</dbReference>
<dbReference type="SUPFAM" id="SSF53633">
    <property type="entry name" value="Carbamate kinase-like"/>
    <property type="match status" value="1"/>
</dbReference>
<dbReference type="HAMAP" id="MF_00412">
    <property type="entry name" value="ProA"/>
    <property type="match status" value="1"/>
</dbReference>
<comment type="similarity">
    <text evidence="3 16">In the C-terminal section; belongs to the gamma-glutamyl phosphate reductase family.</text>
</comment>
<dbReference type="AlphaFoldDB" id="A0A7S3FDV9"/>
<evidence type="ECO:0000256" key="14">
    <source>
        <dbReference type="ARBA" id="ARBA00049024"/>
    </source>
</evidence>
<evidence type="ECO:0000256" key="4">
    <source>
        <dbReference type="ARBA" id="ARBA00009302"/>
    </source>
</evidence>
<keyword evidence="11 16" id="KW-0521">NADP</keyword>
<evidence type="ECO:0000259" key="18">
    <source>
        <dbReference type="Pfam" id="PF00696"/>
    </source>
</evidence>
<keyword evidence="7 16" id="KW-0808">Transferase</keyword>
<dbReference type="EC" id="1.2.1.41" evidence="16"/>
<evidence type="ECO:0000256" key="9">
    <source>
        <dbReference type="ARBA" id="ARBA00022777"/>
    </source>
</evidence>
<dbReference type="GO" id="GO:0004349">
    <property type="term" value="F:glutamate 5-kinase activity"/>
    <property type="evidence" value="ECO:0007669"/>
    <property type="project" value="UniProtKB-UniRule"/>
</dbReference>
<keyword evidence="9 16" id="KW-0418">Kinase</keyword>
<evidence type="ECO:0000256" key="11">
    <source>
        <dbReference type="ARBA" id="ARBA00022857"/>
    </source>
</evidence>
<keyword evidence="12 16" id="KW-0560">Oxidoreductase</keyword>
<comment type="catalytic activity">
    <reaction evidence="15 16">
        <text>L-glutamate + ATP = L-glutamyl 5-phosphate + ADP</text>
        <dbReference type="Rhea" id="RHEA:14877"/>
        <dbReference type="ChEBI" id="CHEBI:29985"/>
        <dbReference type="ChEBI" id="CHEBI:30616"/>
        <dbReference type="ChEBI" id="CHEBI:58274"/>
        <dbReference type="ChEBI" id="CHEBI:456216"/>
        <dbReference type="EC" id="2.7.2.11"/>
    </reaction>
</comment>
<dbReference type="GO" id="GO:0055129">
    <property type="term" value="P:L-proline biosynthetic process"/>
    <property type="evidence" value="ECO:0007669"/>
    <property type="project" value="UniProtKB-UniPathway"/>
</dbReference>
<evidence type="ECO:0000256" key="15">
    <source>
        <dbReference type="ARBA" id="ARBA00049141"/>
    </source>
</evidence>
<dbReference type="PANTHER" id="PTHR11063">
    <property type="entry name" value="GLUTAMATE SEMIALDEHYDE DEHYDROGENASE"/>
    <property type="match status" value="1"/>
</dbReference>
<dbReference type="GO" id="GO:0005737">
    <property type="term" value="C:cytoplasm"/>
    <property type="evidence" value="ECO:0007669"/>
    <property type="project" value="UniProtKB-UniRule"/>
</dbReference>
<evidence type="ECO:0000256" key="2">
    <source>
        <dbReference type="ARBA" id="ARBA00005185"/>
    </source>
</evidence>
<keyword evidence="5 16" id="KW-0028">Amino-acid biosynthesis</keyword>
<evidence type="ECO:0000256" key="10">
    <source>
        <dbReference type="ARBA" id="ARBA00022840"/>
    </source>
</evidence>
<dbReference type="InterPro" id="IPR016162">
    <property type="entry name" value="Ald_DH_N"/>
</dbReference>
<protein>
    <recommendedName>
        <fullName evidence="16">Delta-1-pyrroline-5-carboxylate synthase</fullName>
    </recommendedName>
    <domain>
        <recommendedName>
            <fullName evidence="16">Glutamate 5-kinase</fullName>
            <shortName evidence="16">GK</shortName>
            <ecNumber evidence="16">2.7.2.11</ecNumber>
        </recommendedName>
        <alternativeName>
            <fullName evidence="16">Gamma-glutamyl kinase</fullName>
        </alternativeName>
    </domain>
    <domain>
        <recommendedName>
            <fullName evidence="16">Gamma-glutamyl phosphate reductase</fullName>
            <shortName evidence="16">GPR</shortName>
            <ecNumber evidence="16">1.2.1.41</ecNumber>
        </recommendedName>
        <alternativeName>
            <fullName evidence="16">Glutamate-5-semialdehyde dehydrogenase</fullName>
        </alternativeName>
        <alternativeName>
            <fullName evidence="16">Glutamyl-gamma-semialdehyde dehydrogenase</fullName>
        </alternativeName>
    </domain>
</protein>
<sequence>MGDHHADDMRDKFAETCTDATRAFISDATRVIVKVGTAVVTRGYDGKLALGRIGALCEQIEILRRAGKQVILVSSGAVGVGMQRLKHQQVLRSSVQDLAQMGTQGMSASISGRAAAGVGQSGLMSVFDTLFGQLDITTSQILVTDNDFANKDFRERLNDTVSELCEMGVVPIFNENDAITTRRAPNSDSTGIFWDNDSLAALLALDLNADLMVILSDVDGLYTGDPSDPSSELLRTYSPNLHDAAIEFKGKSRVGRGGMAAKVDAAWAAARSGTPVVIASGKKHDTLSRVVLKGEPIGTLFDTRAAKALFVRVTSMKSLAGMTENGGGGEARVMAEAARAASRALQALSSERRAALLRRVADALLARETEILEENALDLQDAIQNGVDDHLLNRLQIKPGKLQQLASGIRSIADSDEPLDRLLARTELAEGLVLEQRTSSLGVLMIIFESRPDALPQIAALALRSGNGLLLKGGKEAMRSNKAMHRAVMSALAPDVDPAVIGLVTSRDTITELLALDDVIDLVIPRGSNALVSHISSNTMIPVLGHADGVCHVYVDAHADLDRAAAIAADAKLDYPAACNAMETLLLHESLLADGRGAELIRRLKEAGVEPGAGPHAVASDAARQLGLEPMVAQSLHHEYGDNRCTVEIVSGVEEAIAHVHQHGSGHSELVITEDEAVAERWLNGVDAACVFHNASTRFADGYRFGLGAEVGISTSRIHARGPVGVEGLLTTRWLVRGEGHVVNKDTDITYTHRKLSIADADGTAAN</sequence>
<dbReference type="InterPro" id="IPR015590">
    <property type="entry name" value="Aldehyde_DH_dom"/>
</dbReference>
<dbReference type="InterPro" id="IPR005715">
    <property type="entry name" value="Glu_5kinase/COase_Synthase"/>
</dbReference>
<dbReference type="PIRSF" id="PIRSF036429">
    <property type="entry name" value="P5C_syn"/>
    <property type="match status" value="1"/>
</dbReference>
<dbReference type="InterPro" id="IPR001057">
    <property type="entry name" value="Glu/AcGlu_kinase"/>
</dbReference>
<dbReference type="HAMAP" id="MF_00456">
    <property type="entry name" value="ProB"/>
    <property type="match status" value="1"/>
</dbReference>
<dbReference type="EC" id="2.7.2.11" evidence="16"/>
<organism evidence="19">
    <name type="scientific">Prasinoderma singulare</name>
    <dbReference type="NCBI Taxonomy" id="676789"/>
    <lineage>
        <taxon>Eukaryota</taxon>
        <taxon>Viridiplantae</taxon>
        <taxon>Prasinodermophyta</taxon>
        <taxon>Prasinodermophyceae</taxon>
        <taxon>Prasinodermales</taxon>
        <taxon>Prasinodermaceae</taxon>
        <taxon>Prasinoderma</taxon>
    </lineage>
</organism>
<gene>
    <name evidence="19" type="ORF">PSIN1315_LOCUS7843</name>
</gene>
<evidence type="ECO:0000256" key="3">
    <source>
        <dbReference type="ARBA" id="ARBA00006300"/>
    </source>
</evidence>
<keyword evidence="8 16" id="KW-0547">Nucleotide-binding</keyword>
<dbReference type="EMBL" id="HBHY01012200">
    <property type="protein sequence ID" value="CAE0140408.1"/>
    <property type="molecule type" value="Transcribed_RNA"/>
</dbReference>
<dbReference type="InterPro" id="IPR016163">
    <property type="entry name" value="Ald_DH_C"/>
</dbReference>
<comment type="pathway">
    <text evidence="2 16">Amino-acid biosynthesis; L-proline biosynthesis; L-glutamate 5-semialdehyde from L-glutamate: step 1/2.</text>
</comment>
<feature type="domain" description="Aspartate/glutamate/uridylate kinase" evidence="18">
    <location>
        <begin position="30"/>
        <end position="280"/>
    </location>
</feature>
<dbReference type="GO" id="GO:0005524">
    <property type="term" value="F:ATP binding"/>
    <property type="evidence" value="ECO:0007669"/>
    <property type="project" value="UniProtKB-UniRule"/>
</dbReference>
<dbReference type="NCBIfam" id="TIGR00407">
    <property type="entry name" value="proA"/>
    <property type="match status" value="1"/>
</dbReference>
<dbReference type="InterPro" id="IPR019797">
    <property type="entry name" value="Glutamate_5-kinase_CS"/>
</dbReference>
<dbReference type="CDD" id="cd07079">
    <property type="entry name" value="ALDH_F18-19_ProA-GPR"/>
    <property type="match status" value="1"/>
</dbReference>
<dbReference type="FunFam" id="3.40.1160.10:FF:000013">
    <property type="entry name" value="Delta-1-pyrroline-5-carboxylate synthase"/>
    <property type="match status" value="1"/>
</dbReference>
<dbReference type="PRINTS" id="PR00474">
    <property type="entry name" value="GLU5KINASE"/>
</dbReference>
<accession>A0A7S3FDV9</accession>
<reference evidence="19" key="1">
    <citation type="submission" date="2021-01" db="EMBL/GenBank/DDBJ databases">
        <authorList>
            <person name="Corre E."/>
            <person name="Pelletier E."/>
            <person name="Niang G."/>
            <person name="Scheremetjew M."/>
            <person name="Finn R."/>
            <person name="Kale V."/>
            <person name="Holt S."/>
            <person name="Cochrane G."/>
            <person name="Meng A."/>
            <person name="Brown T."/>
            <person name="Cohen L."/>
        </authorList>
    </citation>
    <scope>NUCLEOTIDE SEQUENCE</scope>
    <source>
        <strain evidence="19">RCC927</strain>
    </source>
</reference>
<evidence type="ECO:0000256" key="1">
    <source>
        <dbReference type="ARBA" id="ARBA00004985"/>
    </source>
</evidence>
<evidence type="ECO:0000313" key="19">
    <source>
        <dbReference type="EMBL" id="CAE0140408.1"/>
    </source>
</evidence>
<dbReference type="NCBIfam" id="NF001221">
    <property type="entry name" value="PRK00197.1"/>
    <property type="match status" value="1"/>
</dbReference>
<dbReference type="PANTHER" id="PTHR11063:SF8">
    <property type="entry name" value="DELTA-1-PYRROLINE-5-CARBOXYLATE SYNTHASE"/>
    <property type="match status" value="1"/>
</dbReference>
<dbReference type="InterPro" id="IPR005766">
    <property type="entry name" value="P5_carboxy_syn"/>
</dbReference>
<proteinExistence type="inferred from homology"/>
<dbReference type="Pfam" id="PF00696">
    <property type="entry name" value="AA_kinase"/>
    <property type="match status" value="1"/>
</dbReference>
<evidence type="ECO:0000256" key="16">
    <source>
        <dbReference type="PIRNR" id="PIRNR036429"/>
    </source>
</evidence>
<dbReference type="InterPro" id="IPR036393">
    <property type="entry name" value="AceGlu_kinase-like_sf"/>
</dbReference>
<dbReference type="GO" id="GO:0004350">
    <property type="term" value="F:glutamate-5-semialdehyde dehydrogenase activity"/>
    <property type="evidence" value="ECO:0007669"/>
    <property type="project" value="UniProtKB-UniRule"/>
</dbReference>
<dbReference type="NCBIfam" id="TIGR01027">
    <property type="entry name" value="proB"/>
    <property type="match status" value="1"/>
</dbReference>
<dbReference type="Gene3D" id="3.40.309.10">
    <property type="entry name" value="Aldehyde Dehydrogenase, Chain A, domain 2"/>
    <property type="match status" value="1"/>
</dbReference>
<dbReference type="UniPathway" id="UPA00098">
    <property type="reaction ID" value="UER00359"/>
</dbReference>
<dbReference type="Pfam" id="PF00171">
    <property type="entry name" value="Aldedh"/>
    <property type="match status" value="1"/>
</dbReference>
<keyword evidence="13" id="KW-0511">Multifunctional enzyme</keyword>
<keyword evidence="10 16" id="KW-0067">ATP-binding</keyword>
<dbReference type="Gene3D" id="3.40.1160.10">
    <property type="entry name" value="Acetylglutamate kinase-like"/>
    <property type="match status" value="1"/>
</dbReference>
<dbReference type="InterPro" id="IPR000965">
    <property type="entry name" value="GPR_dom"/>
</dbReference>
<dbReference type="Gene3D" id="3.40.605.10">
    <property type="entry name" value="Aldehyde Dehydrogenase, Chain A, domain 1"/>
    <property type="match status" value="1"/>
</dbReference>
<comment type="catalytic activity">
    <reaction evidence="14 16">
        <text>L-glutamate 5-semialdehyde + phosphate + NADP(+) = L-glutamyl 5-phosphate + NADPH + H(+)</text>
        <dbReference type="Rhea" id="RHEA:19541"/>
        <dbReference type="ChEBI" id="CHEBI:15378"/>
        <dbReference type="ChEBI" id="CHEBI:43474"/>
        <dbReference type="ChEBI" id="CHEBI:57783"/>
        <dbReference type="ChEBI" id="CHEBI:58066"/>
        <dbReference type="ChEBI" id="CHEBI:58274"/>
        <dbReference type="ChEBI" id="CHEBI:58349"/>
        <dbReference type="EC" id="1.2.1.41"/>
    </reaction>
</comment>
<evidence type="ECO:0000256" key="13">
    <source>
        <dbReference type="ARBA" id="ARBA00023268"/>
    </source>
</evidence>
<evidence type="ECO:0000256" key="12">
    <source>
        <dbReference type="ARBA" id="ARBA00023002"/>
    </source>
</evidence>